<evidence type="ECO:0000313" key="4">
    <source>
        <dbReference type="Proteomes" id="UP000315471"/>
    </source>
</evidence>
<feature type="signal peptide" evidence="1">
    <location>
        <begin position="1"/>
        <end position="24"/>
    </location>
</feature>
<keyword evidence="1" id="KW-0732">Signal</keyword>
<dbReference type="PROSITE" id="PS50106">
    <property type="entry name" value="PDZ"/>
    <property type="match status" value="1"/>
</dbReference>
<dbReference type="InterPro" id="IPR036034">
    <property type="entry name" value="PDZ_sf"/>
</dbReference>
<feature type="domain" description="PDZ" evidence="2">
    <location>
        <begin position="59"/>
        <end position="140"/>
    </location>
</feature>
<dbReference type="InterPro" id="IPR016024">
    <property type="entry name" value="ARM-type_fold"/>
</dbReference>
<keyword evidence="4" id="KW-1185">Reference proteome</keyword>
<evidence type="ECO:0000259" key="2">
    <source>
        <dbReference type="PROSITE" id="PS50106"/>
    </source>
</evidence>
<organism evidence="3 4">
    <name type="scientific">Novipirellula aureliae</name>
    <dbReference type="NCBI Taxonomy" id="2527966"/>
    <lineage>
        <taxon>Bacteria</taxon>
        <taxon>Pseudomonadati</taxon>
        <taxon>Planctomycetota</taxon>
        <taxon>Planctomycetia</taxon>
        <taxon>Pirellulales</taxon>
        <taxon>Pirellulaceae</taxon>
        <taxon>Novipirellula</taxon>
    </lineage>
</organism>
<reference evidence="3 4" key="1">
    <citation type="submission" date="2019-02" db="EMBL/GenBank/DDBJ databases">
        <title>Deep-cultivation of Planctomycetes and their phenomic and genomic characterization uncovers novel biology.</title>
        <authorList>
            <person name="Wiegand S."/>
            <person name="Jogler M."/>
            <person name="Boedeker C."/>
            <person name="Pinto D."/>
            <person name="Vollmers J."/>
            <person name="Rivas-Marin E."/>
            <person name="Kohn T."/>
            <person name="Peeters S.H."/>
            <person name="Heuer A."/>
            <person name="Rast P."/>
            <person name="Oberbeckmann S."/>
            <person name="Bunk B."/>
            <person name="Jeske O."/>
            <person name="Meyerdierks A."/>
            <person name="Storesund J.E."/>
            <person name="Kallscheuer N."/>
            <person name="Luecker S."/>
            <person name="Lage O.M."/>
            <person name="Pohl T."/>
            <person name="Merkel B.J."/>
            <person name="Hornburger P."/>
            <person name="Mueller R.-W."/>
            <person name="Bruemmer F."/>
            <person name="Labrenz M."/>
            <person name="Spormann A.M."/>
            <person name="Op Den Camp H."/>
            <person name="Overmann J."/>
            <person name="Amann R."/>
            <person name="Jetten M.S.M."/>
            <person name="Mascher T."/>
            <person name="Medema M.H."/>
            <person name="Devos D.P."/>
            <person name="Kaster A.-K."/>
            <person name="Ovreas L."/>
            <person name="Rohde M."/>
            <person name="Galperin M.Y."/>
            <person name="Jogler C."/>
        </authorList>
    </citation>
    <scope>NUCLEOTIDE SEQUENCE [LARGE SCALE GENOMIC DNA]</scope>
    <source>
        <strain evidence="3 4">Q31b</strain>
    </source>
</reference>
<sequence length="784" mass="85681" precursor="true">MKNFQTAFLFFALMAAAPVSQNIAWGDQDPKPPASLLDFTKGDQVPKVAAHDWTLGPIGARGWCQAGGKRAEGDTSESRQILITKVSPNGPSANQLRPGDVIVGVNHTRFDSDARLAFARSIEPAESSNGRLDLEVFRDGDVETVTIVLPKLPAFADTAPFRCRKSELILRAGCQGIYRRGLGRPSLPSHLNALALLASGEPGYHKMLIAYAHDTVAKPLAPNSSLPCWSFSFTNLFLCEYYLASKDQTVLKEIQRLTEYLVRGQGPLGTWGHSFVDTSRDRLIGYGAVNAVGLPCAISLVLARECGVKVDGLDESISLSADFFRRHVNLGAIPYGDGPPNLQYGHDDNGKNSAAAILFSLLGDEQATNYYVRTALASYGIDREQGHTGNFFNMFWSLPAVSLAGPKATGAWLDEFGWYYDLARDHELRFPYQGYPKQRPGNAYSNWDCPGAYLLHFSTPLKKLRITGKNVKEPPSFTSAEIAETIAAGKVDYGNADRKVLEELLASWSPIVRNKSETELRRRKIAPTVPSRLTSRDPIERIAALRASSNFAACSRLLEDRDVTVRIAAFEALARINRQAAWLAAVQHLAKHENEEPVFTQAIGSMFFPISIRPAAAGKLLAAPSDRRAAGIAIKRLLNDEDCLVSSRVAIGLPALPDNELVALLPLIYEKAKHGSIGNVMFSNKLRISCAEILTKLKLKEGAEVSAMLLADTSWGKVNRMPQAAKLLKSYAGHGKPYLEPLRQTAKGLTSSGDAKWRDLINDTIRSIEEAPEPSGTLRSLDSI</sequence>
<accession>A0A5C6DNT8</accession>
<dbReference type="AlphaFoldDB" id="A0A5C6DNT8"/>
<name>A0A5C6DNT8_9BACT</name>
<dbReference type="Gene3D" id="1.25.10.10">
    <property type="entry name" value="Leucine-rich Repeat Variant"/>
    <property type="match status" value="1"/>
</dbReference>
<dbReference type="EMBL" id="SJPY01000007">
    <property type="protein sequence ID" value="TWU37864.1"/>
    <property type="molecule type" value="Genomic_DNA"/>
</dbReference>
<comment type="caution">
    <text evidence="3">The sequence shown here is derived from an EMBL/GenBank/DDBJ whole genome shotgun (WGS) entry which is preliminary data.</text>
</comment>
<proteinExistence type="predicted"/>
<feature type="chain" id="PRO_5022940060" description="PDZ domain-containing protein" evidence="1">
    <location>
        <begin position="25"/>
        <end position="784"/>
    </location>
</feature>
<evidence type="ECO:0000256" key="1">
    <source>
        <dbReference type="SAM" id="SignalP"/>
    </source>
</evidence>
<protein>
    <recommendedName>
        <fullName evidence="2">PDZ domain-containing protein</fullName>
    </recommendedName>
</protein>
<dbReference type="InterPro" id="IPR011989">
    <property type="entry name" value="ARM-like"/>
</dbReference>
<dbReference type="Proteomes" id="UP000315471">
    <property type="component" value="Unassembled WGS sequence"/>
</dbReference>
<dbReference type="RefSeq" id="WP_197172024.1">
    <property type="nucleotide sequence ID" value="NZ_SJPY01000007.1"/>
</dbReference>
<dbReference type="SUPFAM" id="SSF48371">
    <property type="entry name" value="ARM repeat"/>
    <property type="match status" value="1"/>
</dbReference>
<dbReference type="InterPro" id="IPR001478">
    <property type="entry name" value="PDZ"/>
</dbReference>
<dbReference type="InterPro" id="IPR046255">
    <property type="entry name" value="DUF6288"/>
</dbReference>
<dbReference type="SMART" id="SM00228">
    <property type="entry name" value="PDZ"/>
    <property type="match status" value="1"/>
</dbReference>
<dbReference type="Pfam" id="PF19805">
    <property type="entry name" value="DUF6288"/>
    <property type="match status" value="1"/>
</dbReference>
<dbReference type="SUPFAM" id="SSF50156">
    <property type="entry name" value="PDZ domain-like"/>
    <property type="match status" value="1"/>
</dbReference>
<gene>
    <name evidence="3" type="ORF">Q31b_46530</name>
</gene>
<dbReference type="Gene3D" id="2.30.42.10">
    <property type="match status" value="1"/>
</dbReference>
<evidence type="ECO:0000313" key="3">
    <source>
        <dbReference type="EMBL" id="TWU37864.1"/>
    </source>
</evidence>